<organism evidence="2 3">
    <name type="scientific">Chitinophaga silvisoli</name>
    <dbReference type="NCBI Taxonomy" id="2291814"/>
    <lineage>
        <taxon>Bacteria</taxon>
        <taxon>Pseudomonadati</taxon>
        <taxon>Bacteroidota</taxon>
        <taxon>Chitinophagia</taxon>
        <taxon>Chitinophagales</taxon>
        <taxon>Chitinophagaceae</taxon>
        <taxon>Chitinophaga</taxon>
    </lineage>
</organism>
<gene>
    <name evidence="2" type="ORF">DXN04_21990</name>
</gene>
<sequence length="54" mass="6184">MAARREYLTDEQWSFISPLITPDPIRADIKGRPREHSDRDDMNGVMWVLPTGAA</sequence>
<reference evidence="2 3" key="1">
    <citation type="submission" date="2018-08" db="EMBL/GenBank/DDBJ databases">
        <title>Chitinophaga sp. K20C18050901, a novel bacterium isolated from forest soil.</title>
        <authorList>
            <person name="Wang C."/>
        </authorList>
    </citation>
    <scope>NUCLEOTIDE SEQUENCE [LARGE SCALE GENOMIC DNA]</scope>
    <source>
        <strain evidence="2 3">K20C18050901</strain>
    </source>
</reference>
<evidence type="ECO:0000313" key="3">
    <source>
        <dbReference type="Proteomes" id="UP000261174"/>
    </source>
</evidence>
<evidence type="ECO:0000313" key="2">
    <source>
        <dbReference type="EMBL" id="RFM32362.1"/>
    </source>
</evidence>
<dbReference type="Proteomes" id="UP000261174">
    <property type="component" value="Unassembled WGS sequence"/>
</dbReference>
<evidence type="ECO:0000259" key="1">
    <source>
        <dbReference type="Pfam" id="PF13340"/>
    </source>
</evidence>
<dbReference type="Pfam" id="PF13340">
    <property type="entry name" value="DUF4096"/>
    <property type="match status" value="1"/>
</dbReference>
<accession>A0A3E1NWR6</accession>
<protein>
    <submittedName>
        <fullName evidence="2">Transposase</fullName>
    </submittedName>
</protein>
<dbReference type="AlphaFoldDB" id="A0A3E1NWR6"/>
<dbReference type="EMBL" id="QTJV01000009">
    <property type="protein sequence ID" value="RFM32362.1"/>
    <property type="molecule type" value="Genomic_DNA"/>
</dbReference>
<comment type="caution">
    <text evidence="2">The sequence shown here is derived from an EMBL/GenBank/DDBJ whole genome shotgun (WGS) entry which is preliminary data.</text>
</comment>
<proteinExistence type="predicted"/>
<feature type="domain" description="Insertion element IS402-like" evidence="1">
    <location>
        <begin position="8"/>
        <end position="53"/>
    </location>
</feature>
<dbReference type="InterPro" id="IPR025161">
    <property type="entry name" value="IS402-like_dom"/>
</dbReference>
<keyword evidence="3" id="KW-1185">Reference proteome</keyword>
<name>A0A3E1NWR6_9BACT</name>
<dbReference type="RefSeq" id="WP_116855555.1">
    <property type="nucleotide sequence ID" value="NZ_QTJV01000009.1"/>
</dbReference>
<dbReference type="OrthoDB" id="1270539at2"/>